<proteinExistence type="predicted"/>
<dbReference type="OrthoDB" id="4874108at2759"/>
<comment type="caution">
    <text evidence="1">The sequence shown here is derived from an EMBL/GenBank/DDBJ whole genome shotgun (WGS) entry which is preliminary data.</text>
</comment>
<name>A0A2K0T908_9HYPO</name>
<reference evidence="1 2" key="1">
    <citation type="submission" date="2017-02" db="EMBL/GenBank/DDBJ databases">
        <title>Genomes of Trichoderma spp. with biocontrol activity.</title>
        <authorList>
            <person name="Gardiner D."/>
            <person name="Kazan K."/>
            <person name="Vos C."/>
            <person name="Harvey P."/>
        </authorList>
    </citation>
    <scope>NUCLEOTIDE SEQUENCE [LARGE SCALE GENOMIC DNA]</scope>
    <source>
        <strain evidence="1 2">A5MH</strain>
    </source>
</reference>
<organism evidence="1 2">
    <name type="scientific">Trichoderma gamsii</name>
    <dbReference type="NCBI Taxonomy" id="398673"/>
    <lineage>
        <taxon>Eukaryota</taxon>
        <taxon>Fungi</taxon>
        <taxon>Dikarya</taxon>
        <taxon>Ascomycota</taxon>
        <taxon>Pezizomycotina</taxon>
        <taxon>Sordariomycetes</taxon>
        <taxon>Hypocreomycetidae</taxon>
        <taxon>Hypocreales</taxon>
        <taxon>Hypocreaceae</taxon>
        <taxon>Trichoderma</taxon>
    </lineage>
</organism>
<dbReference type="Proteomes" id="UP000236546">
    <property type="component" value="Unassembled WGS sequence"/>
</dbReference>
<evidence type="ECO:0000313" key="2">
    <source>
        <dbReference type="Proteomes" id="UP000236546"/>
    </source>
</evidence>
<protein>
    <submittedName>
        <fullName evidence="1">Uncharacterized protein</fullName>
    </submittedName>
</protein>
<sequence>MAQRIVACYRWIKAASGGSHLYAKISNRGTPYKKLSKEPTLIKGQDVFGDNTPLLE</sequence>
<gene>
    <name evidence="1" type="ORF">TGAMA5MH_06179</name>
</gene>
<accession>A0A2K0T908</accession>
<evidence type="ECO:0000313" key="1">
    <source>
        <dbReference type="EMBL" id="PNP42000.1"/>
    </source>
</evidence>
<dbReference type="AlphaFoldDB" id="A0A2K0T908"/>
<dbReference type="EMBL" id="MTYH01000052">
    <property type="protein sequence ID" value="PNP42000.1"/>
    <property type="molecule type" value="Genomic_DNA"/>
</dbReference>